<keyword evidence="3" id="KW-1185">Reference proteome</keyword>
<reference evidence="2 3" key="1">
    <citation type="submission" date="2024-06" db="EMBL/GenBank/DDBJ databases">
        <title>Complete genome of Phlyctema vagabunda strain 19-DSS-EL-015.</title>
        <authorList>
            <person name="Fiorenzani C."/>
        </authorList>
    </citation>
    <scope>NUCLEOTIDE SEQUENCE [LARGE SCALE GENOMIC DNA]</scope>
    <source>
        <strain evidence="2 3">19-DSS-EL-015</strain>
    </source>
</reference>
<gene>
    <name evidence="2" type="ORF">PVAG01_04239</name>
</gene>
<feature type="compositionally biased region" description="Basic residues" evidence="1">
    <location>
        <begin position="208"/>
        <end position="217"/>
    </location>
</feature>
<comment type="caution">
    <text evidence="2">The sequence shown here is derived from an EMBL/GenBank/DDBJ whole genome shotgun (WGS) entry which is preliminary data.</text>
</comment>
<protein>
    <submittedName>
        <fullName evidence="2">Uncharacterized protein</fullName>
    </submittedName>
</protein>
<dbReference type="Proteomes" id="UP001629113">
    <property type="component" value="Unassembled WGS sequence"/>
</dbReference>
<name>A0ABR4PP18_9HELO</name>
<organism evidence="2 3">
    <name type="scientific">Phlyctema vagabunda</name>
    <dbReference type="NCBI Taxonomy" id="108571"/>
    <lineage>
        <taxon>Eukaryota</taxon>
        <taxon>Fungi</taxon>
        <taxon>Dikarya</taxon>
        <taxon>Ascomycota</taxon>
        <taxon>Pezizomycotina</taxon>
        <taxon>Leotiomycetes</taxon>
        <taxon>Helotiales</taxon>
        <taxon>Dermateaceae</taxon>
        <taxon>Phlyctema</taxon>
    </lineage>
</organism>
<evidence type="ECO:0000313" key="3">
    <source>
        <dbReference type="Proteomes" id="UP001629113"/>
    </source>
</evidence>
<evidence type="ECO:0000313" key="2">
    <source>
        <dbReference type="EMBL" id="KAL3424958.1"/>
    </source>
</evidence>
<accession>A0ABR4PP18</accession>
<feature type="compositionally biased region" description="Basic and acidic residues" evidence="1">
    <location>
        <begin position="181"/>
        <end position="192"/>
    </location>
</feature>
<feature type="compositionally biased region" description="Acidic residues" evidence="1">
    <location>
        <begin position="171"/>
        <end position="180"/>
    </location>
</feature>
<evidence type="ECO:0000256" key="1">
    <source>
        <dbReference type="SAM" id="MobiDB-lite"/>
    </source>
</evidence>
<feature type="region of interest" description="Disordered" evidence="1">
    <location>
        <begin position="45"/>
        <end position="80"/>
    </location>
</feature>
<feature type="region of interest" description="Disordered" evidence="1">
    <location>
        <begin position="126"/>
        <end position="217"/>
    </location>
</feature>
<dbReference type="EMBL" id="JBFCZG010000003">
    <property type="protein sequence ID" value="KAL3424958.1"/>
    <property type="molecule type" value="Genomic_DNA"/>
</dbReference>
<proteinExistence type="predicted"/>
<sequence>MPFNELQRHESWPPTIIRLQDEEEHVENIDEDPFSFFLTPEDFDEDMEDFSAGIESDTPDPEVRTVSPSSLQRAQAEEDDDVSFGVAMPLSLRDFTNAHAKRRQREEEHRIPRVERPRIINANPKSSLKARRGRANVRLTPLRSGRTRGQTRSLSARRAQSWREPSPDIWSIEEELEIDDGENKAISKEDQKNLTSPSAESQPMAIPKPKKHVHWAF</sequence>